<dbReference type="EMBL" id="ML143533">
    <property type="protein sequence ID" value="TBU22632.1"/>
    <property type="molecule type" value="Genomic_DNA"/>
</dbReference>
<gene>
    <name evidence="2" type="ORF">BD311DRAFT_732619</name>
</gene>
<proteinExistence type="predicted"/>
<feature type="signal peptide" evidence="1">
    <location>
        <begin position="1"/>
        <end position="22"/>
    </location>
</feature>
<evidence type="ECO:0000313" key="2">
    <source>
        <dbReference type="EMBL" id="TBU22632.1"/>
    </source>
</evidence>
<organism evidence="2">
    <name type="scientific">Dichomitus squalens</name>
    <dbReference type="NCBI Taxonomy" id="114155"/>
    <lineage>
        <taxon>Eukaryota</taxon>
        <taxon>Fungi</taxon>
        <taxon>Dikarya</taxon>
        <taxon>Basidiomycota</taxon>
        <taxon>Agaricomycotina</taxon>
        <taxon>Agaricomycetes</taxon>
        <taxon>Polyporales</taxon>
        <taxon>Polyporaceae</taxon>
        <taxon>Dichomitus</taxon>
    </lineage>
</organism>
<dbReference type="AlphaFoldDB" id="A0A4Q9M9M5"/>
<reference evidence="2" key="1">
    <citation type="submission" date="2019-01" db="EMBL/GenBank/DDBJ databases">
        <title>Draft genome sequences of three monokaryotic isolates of the white-rot basidiomycete fungus Dichomitus squalens.</title>
        <authorList>
            <consortium name="DOE Joint Genome Institute"/>
            <person name="Lopez S.C."/>
            <person name="Andreopoulos B."/>
            <person name="Pangilinan J."/>
            <person name="Lipzen A."/>
            <person name="Riley R."/>
            <person name="Ahrendt S."/>
            <person name="Ng V."/>
            <person name="Barry K."/>
            <person name="Daum C."/>
            <person name="Grigoriev I.V."/>
            <person name="Hilden K.S."/>
            <person name="Makela M.R."/>
            <person name="de Vries R.P."/>
        </authorList>
    </citation>
    <scope>NUCLEOTIDE SEQUENCE [LARGE SCALE GENOMIC DNA]</scope>
    <source>
        <strain evidence="2">OM18370.1</strain>
    </source>
</reference>
<protein>
    <submittedName>
        <fullName evidence="2">Uncharacterized protein</fullName>
    </submittedName>
</protein>
<keyword evidence="1" id="KW-0732">Signal</keyword>
<sequence>MLAVLNALHLALSLLPLDITVLQPTSVITTFTVPLSATLVSRFLLHIQSASLRAVGSTSSLQFTYMHPANSLIYERVVGSLGASISANYYLNQDGGLGTDDNMMNDAGAE</sequence>
<dbReference type="OrthoDB" id="2756573at2759"/>
<evidence type="ECO:0000256" key="1">
    <source>
        <dbReference type="SAM" id="SignalP"/>
    </source>
</evidence>
<dbReference type="Proteomes" id="UP000292957">
    <property type="component" value="Unassembled WGS sequence"/>
</dbReference>
<accession>A0A4Q9M9M5</accession>
<feature type="chain" id="PRO_5020531970" evidence="1">
    <location>
        <begin position="23"/>
        <end position="110"/>
    </location>
</feature>
<name>A0A4Q9M9M5_9APHY</name>